<evidence type="ECO:0000313" key="13">
    <source>
        <dbReference type="EMBL" id="AOZ08354.1"/>
    </source>
</evidence>
<comment type="catalytic activity">
    <reaction evidence="11">
        <text>N-succinyl-(2S,6S)-2,6-diaminopimelate + H2O = (2S,6S)-2,6-diaminopimelate + succinate</text>
        <dbReference type="Rhea" id="RHEA:22608"/>
        <dbReference type="ChEBI" id="CHEBI:15377"/>
        <dbReference type="ChEBI" id="CHEBI:30031"/>
        <dbReference type="ChEBI" id="CHEBI:57609"/>
        <dbReference type="ChEBI" id="CHEBI:58087"/>
        <dbReference type="EC" id="3.5.1.18"/>
    </reaction>
</comment>
<comment type="pathway">
    <text evidence="3">Amino-acid biosynthesis; L-lysine biosynthesis via DAP pathway; LL-2,6-diaminopimelate from (S)-tetrahydrodipicolinate (succinylase route): step 3/3.</text>
</comment>
<evidence type="ECO:0000259" key="12">
    <source>
        <dbReference type="Pfam" id="PF07687"/>
    </source>
</evidence>
<comment type="cofactor">
    <cofactor evidence="1">
        <name>Co(2+)</name>
        <dbReference type="ChEBI" id="CHEBI:48828"/>
    </cofactor>
</comment>
<keyword evidence="14" id="KW-1185">Reference proteome</keyword>
<dbReference type="SUPFAM" id="SSF55031">
    <property type="entry name" value="Bacterial exopeptidase dimerisation domain"/>
    <property type="match status" value="1"/>
</dbReference>
<accession>A0ABM6F9T8</accession>
<dbReference type="InterPro" id="IPR001261">
    <property type="entry name" value="ArgE/DapE_CS"/>
</dbReference>
<name>A0ABM6F9T8_9BURK</name>
<dbReference type="Pfam" id="PF07687">
    <property type="entry name" value="M20_dimer"/>
    <property type="match status" value="1"/>
</dbReference>
<gene>
    <name evidence="13" type="ORF">BKK80_20480</name>
</gene>
<evidence type="ECO:0000256" key="11">
    <source>
        <dbReference type="ARBA" id="ARBA00051301"/>
    </source>
</evidence>
<evidence type="ECO:0000256" key="6">
    <source>
        <dbReference type="ARBA" id="ARBA00016853"/>
    </source>
</evidence>
<dbReference type="Pfam" id="PF01546">
    <property type="entry name" value="Peptidase_M20"/>
    <property type="match status" value="1"/>
</dbReference>
<dbReference type="RefSeq" id="WP_071071009.1">
    <property type="nucleotide sequence ID" value="NZ_CP017755.1"/>
</dbReference>
<keyword evidence="7" id="KW-0479">Metal-binding</keyword>
<dbReference type="PANTHER" id="PTHR43808:SF25">
    <property type="entry name" value="PEPTIDASE M20 DIMERISATION DOMAIN-CONTAINING PROTEIN"/>
    <property type="match status" value="1"/>
</dbReference>
<dbReference type="EMBL" id="CP017755">
    <property type="protein sequence ID" value="AOZ08354.1"/>
    <property type="molecule type" value="Genomic_DNA"/>
</dbReference>
<keyword evidence="8" id="KW-0378">Hydrolase</keyword>
<dbReference type="PANTHER" id="PTHR43808">
    <property type="entry name" value="ACETYLORNITHINE DEACETYLASE"/>
    <property type="match status" value="1"/>
</dbReference>
<evidence type="ECO:0000256" key="4">
    <source>
        <dbReference type="ARBA" id="ARBA00006247"/>
    </source>
</evidence>
<dbReference type="EC" id="3.5.1.18" evidence="5"/>
<dbReference type="NCBIfam" id="TIGR01910">
    <property type="entry name" value="DapE-ArgE"/>
    <property type="match status" value="1"/>
</dbReference>
<dbReference type="Proteomes" id="UP000177515">
    <property type="component" value="Chromosome 2"/>
</dbReference>
<evidence type="ECO:0000256" key="2">
    <source>
        <dbReference type="ARBA" id="ARBA00001947"/>
    </source>
</evidence>
<dbReference type="InterPro" id="IPR002933">
    <property type="entry name" value="Peptidase_M20"/>
</dbReference>
<dbReference type="PROSITE" id="PS00758">
    <property type="entry name" value="ARGE_DAPE_CPG2_1"/>
    <property type="match status" value="1"/>
</dbReference>
<dbReference type="InterPro" id="IPR050072">
    <property type="entry name" value="Peptidase_M20A"/>
</dbReference>
<dbReference type="InterPro" id="IPR036264">
    <property type="entry name" value="Bact_exopeptidase_dim_dom"/>
</dbReference>
<evidence type="ECO:0000256" key="3">
    <source>
        <dbReference type="ARBA" id="ARBA00005130"/>
    </source>
</evidence>
<evidence type="ECO:0000256" key="10">
    <source>
        <dbReference type="ARBA" id="ARBA00023285"/>
    </source>
</evidence>
<evidence type="ECO:0000256" key="5">
    <source>
        <dbReference type="ARBA" id="ARBA00011921"/>
    </source>
</evidence>
<dbReference type="NCBIfam" id="NF005306">
    <property type="entry name" value="PRK06837.1"/>
    <property type="match status" value="1"/>
</dbReference>
<dbReference type="Gene3D" id="3.30.70.360">
    <property type="match status" value="1"/>
</dbReference>
<dbReference type="InterPro" id="IPR010182">
    <property type="entry name" value="ArgE/DapE"/>
</dbReference>
<dbReference type="Gene3D" id="3.40.630.10">
    <property type="entry name" value="Zn peptidases"/>
    <property type="match status" value="1"/>
</dbReference>
<protein>
    <recommendedName>
        <fullName evidence="6">Probable succinyl-diaminopimelate desuccinylase</fullName>
        <ecNumber evidence="5">3.5.1.18</ecNumber>
    </recommendedName>
</protein>
<evidence type="ECO:0000256" key="9">
    <source>
        <dbReference type="ARBA" id="ARBA00022833"/>
    </source>
</evidence>
<reference evidence="13 14" key="1">
    <citation type="submission" date="2016-10" db="EMBL/GenBank/DDBJ databases">
        <title>Complete genome sequences of three Cupriavidus strains isolated from various Malaysian environments.</title>
        <authorList>
            <person name="Abdullah A.A.-A."/>
            <person name="Shafie N.A.H."/>
            <person name="Lau N.S."/>
        </authorList>
    </citation>
    <scope>NUCLEOTIDE SEQUENCE [LARGE SCALE GENOMIC DNA]</scope>
    <source>
        <strain evidence="13 14">USMAA1020</strain>
    </source>
</reference>
<organism evidence="13 14">
    <name type="scientific">Cupriavidus malaysiensis</name>
    <dbReference type="NCBI Taxonomy" id="367825"/>
    <lineage>
        <taxon>Bacteria</taxon>
        <taxon>Pseudomonadati</taxon>
        <taxon>Pseudomonadota</taxon>
        <taxon>Betaproteobacteria</taxon>
        <taxon>Burkholderiales</taxon>
        <taxon>Burkholderiaceae</taxon>
        <taxon>Cupriavidus</taxon>
    </lineage>
</organism>
<feature type="domain" description="Peptidase M20 dimerisation" evidence="12">
    <location>
        <begin position="224"/>
        <end position="335"/>
    </location>
</feature>
<evidence type="ECO:0000313" key="14">
    <source>
        <dbReference type="Proteomes" id="UP000177515"/>
    </source>
</evidence>
<dbReference type="InterPro" id="IPR011650">
    <property type="entry name" value="Peptidase_M20_dimer"/>
</dbReference>
<keyword evidence="9" id="KW-0862">Zinc</keyword>
<evidence type="ECO:0000256" key="7">
    <source>
        <dbReference type="ARBA" id="ARBA00022723"/>
    </source>
</evidence>
<comment type="similarity">
    <text evidence="4">Belongs to the peptidase M20A family.</text>
</comment>
<comment type="cofactor">
    <cofactor evidence="2">
        <name>Zn(2+)</name>
        <dbReference type="ChEBI" id="CHEBI:29105"/>
    </cofactor>
</comment>
<proteinExistence type="inferred from homology"/>
<dbReference type="SUPFAM" id="SSF53187">
    <property type="entry name" value="Zn-dependent exopeptidases"/>
    <property type="match status" value="1"/>
</dbReference>
<evidence type="ECO:0000256" key="1">
    <source>
        <dbReference type="ARBA" id="ARBA00001941"/>
    </source>
</evidence>
<evidence type="ECO:0000256" key="8">
    <source>
        <dbReference type="ARBA" id="ARBA00022801"/>
    </source>
</evidence>
<keyword evidence="10" id="KW-0170">Cobalt</keyword>
<sequence length="447" mass="47549">MQDAASHAPASAVTLPTEAIAAAVRALTPYMIETLSQLVAAPSPSGQEQPAVAVMERALQDLGLEPERIYLNSDSLKHLPLFSPPCCPDGGRYNLLAAYRPPVPGGRSVLFNGHLDVVPTGPDAMWRQSPYAPFVEDGWLYGRGAGDMKAGIVCALAAFKALDALGARPAGAVGFNAVLEEENTGNGALATVAALRSAVGAGKLASFDTVVIPEPLGECLMSAQMGVFWMFVELTGRPAHAAYMTSGVNPVEAGIAVMAGLRELEAEWNLPQNRPAAYREHAHPINFNLGQIHGGEWNSSVPCTCTLGVRIGFYPDMDVNDAKARVEACIRATLARLDSNLDLAIRYEGFHAPGCEFDLDTPSMAALGEAHRKVHGEPVRRQATTATTDARHFKLMLETPVTCYGPEARNIHGIDESVSIDSMVRVTTTLAQFIHDWCGVEPAGVAG</sequence>